<dbReference type="InterPro" id="IPR002646">
    <property type="entry name" value="PolA_pol_head_dom"/>
</dbReference>
<dbReference type="InterPro" id="IPR032828">
    <property type="entry name" value="PolyA_RNA-bd"/>
</dbReference>
<evidence type="ECO:0000259" key="12">
    <source>
        <dbReference type="Pfam" id="PF01743"/>
    </source>
</evidence>
<keyword evidence="3" id="KW-0819">tRNA processing</keyword>
<proteinExistence type="inferred from homology"/>
<dbReference type="Gene3D" id="1.10.246.80">
    <property type="match status" value="1"/>
</dbReference>
<accession>A0A934KBW0</accession>
<feature type="domain" description="Poly A polymerase head" evidence="12">
    <location>
        <begin position="29"/>
        <end position="152"/>
    </location>
</feature>
<keyword evidence="10 11" id="KW-0694">RNA-binding</keyword>
<dbReference type="InterPro" id="IPR043519">
    <property type="entry name" value="NT_sf"/>
</dbReference>
<dbReference type="Gene3D" id="1.10.3090.10">
    <property type="entry name" value="cca-adding enzyme, domain 2"/>
    <property type="match status" value="1"/>
</dbReference>
<dbReference type="PANTHER" id="PTHR47545:SF1">
    <property type="entry name" value="MULTIFUNCTIONAL CCA PROTEIN"/>
    <property type="match status" value="1"/>
</dbReference>
<comment type="caution">
    <text evidence="15">The sequence shown here is derived from an EMBL/GenBank/DDBJ whole genome shotgun (WGS) entry which is preliminary data.</text>
</comment>
<keyword evidence="7" id="KW-0692">RNA repair</keyword>
<dbReference type="Pfam" id="PF12627">
    <property type="entry name" value="PolyA_pol_RNAbd"/>
    <property type="match status" value="1"/>
</dbReference>
<evidence type="ECO:0000256" key="5">
    <source>
        <dbReference type="ARBA" id="ARBA00022723"/>
    </source>
</evidence>
<feature type="domain" description="HD" evidence="13">
    <location>
        <begin position="268"/>
        <end position="344"/>
    </location>
</feature>
<dbReference type="GO" id="GO:0003723">
    <property type="term" value="F:RNA binding"/>
    <property type="evidence" value="ECO:0007669"/>
    <property type="project" value="UniProtKB-KW"/>
</dbReference>
<dbReference type="SUPFAM" id="SSF81301">
    <property type="entry name" value="Nucleotidyltransferase"/>
    <property type="match status" value="1"/>
</dbReference>
<evidence type="ECO:0000256" key="3">
    <source>
        <dbReference type="ARBA" id="ARBA00022694"/>
    </source>
</evidence>
<evidence type="ECO:0000256" key="9">
    <source>
        <dbReference type="ARBA" id="ARBA00022842"/>
    </source>
</evidence>
<reference evidence="15 16" key="1">
    <citation type="submission" date="2020-10" db="EMBL/GenBank/DDBJ databases">
        <title>Ca. Dormibacterota MAGs.</title>
        <authorList>
            <person name="Montgomery K."/>
        </authorList>
    </citation>
    <scope>NUCLEOTIDE SEQUENCE [LARGE SCALE GENOMIC DNA]</scope>
    <source>
        <strain evidence="15">SC8811_S16_3</strain>
    </source>
</reference>
<dbReference type="Pfam" id="PF01966">
    <property type="entry name" value="HD"/>
    <property type="match status" value="1"/>
</dbReference>
<protein>
    <submittedName>
        <fullName evidence="15">HD domain-containing protein</fullName>
    </submittedName>
</protein>
<evidence type="ECO:0000256" key="1">
    <source>
        <dbReference type="ARBA" id="ARBA00001946"/>
    </source>
</evidence>
<dbReference type="NCBIfam" id="TIGR00277">
    <property type="entry name" value="HDIG"/>
    <property type="match status" value="1"/>
</dbReference>
<dbReference type="InterPro" id="IPR006675">
    <property type="entry name" value="HDIG_dom"/>
</dbReference>
<dbReference type="GO" id="GO:0046872">
    <property type="term" value="F:metal ion binding"/>
    <property type="evidence" value="ECO:0007669"/>
    <property type="project" value="UniProtKB-KW"/>
</dbReference>
<dbReference type="Pfam" id="PF01743">
    <property type="entry name" value="PolyA_pol"/>
    <property type="match status" value="1"/>
</dbReference>
<dbReference type="SUPFAM" id="SSF81891">
    <property type="entry name" value="Poly A polymerase C-terminal region-like"/>
    <property type="match status" value="1"/>
</dbReference>
<dbReference type="CDD" id="cd00077">
    <property type="entry name" value="HDc"/>
    <property type="match status" value="1"/>
</dbReference>
<dbReference type="InterPro" id="IPR050124">
    <property type="entry name" value="tRNA_CCA-adding_enzyme"/>
</dbReference>
<dbReference type="GO" id="GO:0016779">
    <property type="term" value="F:nucleotidyltransferase activity"/>
    <property type="evidence" value="ECO:0007669"/>
    <property type="project" value="UniProtKB-KW"/>
</dbReference>
<keyword evidence="2 11" id="KW-0808">Transferase</keyword>
<dbReference type="Gene3D" id="3.30.460.10">
    <property type="entry name" value="Beta Polymerase, domain 2"/>
    <property type="match status" value="1"/>
</dbReference>
<keyword evidence="8" id="KW-0067">ATP-binding</keyword>
<comment type="similarity">
    <text evidence="11">Belongs to the tRNA nucleotidyltransferase/poly(A) polymerase family.</text>
</comment>
<feature type="domain" description="tRNA nucleotidyltransferase/poly(A) polymerase RNA and SrmB- binding" evidence="14">
    <location>
        <begin position="179"/>
        <end position="242"/>
    </location>
</feature>
<evidence type="ECO:0000313" key="16">
    <source>
        <dbReference type="Proteomes" id="UP000620075"/>
    </source>
</evidence>
<keyword evidence="5" id="KW-0479">Metal-binding</keyword>
<dbReference type="InterPro" id="IPR003607">
    <property type="entry name" value="HD/PDEase_dom"/>
</dbReference>
<dbReference type="GO" id="GO:0005524">
    <property type="term" value="F:ATP binding"/>
    <property type="evidence" value="ECO:0007669"/>
    <property type="project" value="UniProtKB-KW"/>
</dbReference>
<evidence type="ECO:0000313" key="15">
    <source>
        <dbReference type="EMBL" id="MBJ7603624.1"/>
    </source>
</evidence>
<evidence type="ECO:0000259" key="14">
    <source>
        <dbReference type="Pfam" id="PF12627"/>
    </source>
</evidence>
<evidence type="ECO:0000259" key="13">
    <source>
        <dbReference type="Pfam" id="PF01966"/>
    </source>
</evidence>
<name>A0A934KBW0_9BACT</name>
<dbReference type="RefSeq" id="WP_338179948.1">
    <property type="nucleotide sequence ID" value="NZ_JAEKNQ010000040.1"/>
</dbReference>
<dbReference type="GO" id="GO:0042245">
    <property type="term" value="P:RNA repair"/>
    <property type="evidence" value="ECO:0007669"/>
    <property type="project" value="UniProtKB-KW"/>
</dbReference>
<keyword evidence="6" id="KW-0547">Nucleotide-binding</keyword>
<dbReference type="EMBL" id="JAEKNQ010000040">
    <property type="protein sequence ID" value="MBJ7603624.1"/>
    <property type="molecule type" value="Genomic_DNA"/>
</dbReference>
<organism evidence="15 16">
    <name type="scientific">Candidatus Dormiibacter inghamiae</name>
    <dbReference type="NCBI Taxonomy" id="3127013"/>
    <lineage>
        <taxon>Bacteria</taxon>
        <taxon>Bacillati</taxon>
        <taxon>Candidatus Dormiibacterota</taxon>
        <taxon>Candidatus Dormibacteria</taxon>
        <taxon>Candidatus Dormibacterales</taxon>
        <taxon>Candidatus Dormibacteraceae</taxon>
        <taxon>Candidatus Dormiibacter</taxon>
    </lineage>
</organism>
<comment type="cofactor">
    <cofactor evidence="1">
        <name>Mg(2+)</name>
        <dbReference type="ChEBI" id="CHEBI:18420"/>
    </cofactor>
</comment>
<evidence type="ECO:0000256" key="2">
    <source>
        <dbReference type="ARBA" id="ARBA00022679"/>
    </source>
</evidence>
<dbReference type="InterPro" id="IPR006674">
    <property type="entry name" value="HD_domain"/>
</dbReference>
<gene>
    <name evidence="15" type="ORF">JF888_10605</name>
</gene>
<dbReference type="AlphaFoldDB" id="A0A934KBW0"/>
<keyword evidence="9" id="KW-0460">Magnesium</keyword>
<evidence type="ECO:0000256" key="11">
    <source>
        <dbReference type="RuleBase" id="RU003953"/>
    </source>
</evidence>
<evidence type="ECO:0000256" key="8">
    <source>
        <dbReference type="ARBA" id="ARBA00022840"/>
    </source>
</evidence>
<sequence>MGPPALTALADPAFPPLRQAAAELGLRAWAVGGYVRDLLLGRTQPDLDIVVEDGRALDLAVRFAQLTGARSPVLFPRFGTAQVTWRDRLIEFASARAESYAADSRKPEVRPVSIEQDLRRRDFTVNAMLLDFDGRLLDPLGGRVDLERRLLRTPAEPERAFSDDPLRMLRAARLAAQLGFDLDPALLPAMRRLRERARPPVLSVERIHEELVKLLLSERPRRGLEILDEGGLLELLLPELAACHGVEQGNWHTHDVFGHTLLAVDKAAPDLTVRLAALLHDIGKPPTATPDGAFHGHDLVGAAMAEEVMTRLRFSRSETDNVSRLVRLHLRPVFYEPENWGAAAVRRLARDAGELLQPLLQLARADIAASAYPDAWKLDDLERRLQAVLQNEAKVLRPPVEGGDIMRIRGIGPGPEVGRLKAALTELVLEGELPPEREAISAYLAAHPEL</sequence>
<dbReference type="CDD" id="cd05398">
    <property type="entry name" value="NT_ClassII-CCAase"/>
    <property type="match status" value="1"/>
</dbReference>
<dbReference type="PANTHER" id="PTHR47545">
    <property type="entry name" value="MULTIFUNCTIONAL CCA PROTEIN"/>
    <property type="match status" value="1"/>
</dbReference>
<evidence type="ECO:0000256" key="10">
    <source>
        <dbReference type="ARBA" id="ARBA00022884"/>
    </source>
</evidence>
<keyword evidence="4" id="KW-0548">Nucleotidyltransferase</keyword>
<dbReference type="GO" id="GO:0008033">
    <property type="term" value="P:tRNA processing"/>
    <property type="evidence" value="ECO:0007669"/>
    <property type="project" value="UniProtKB-KW"/>
</dbReference>
<evidence type="ECO:0000256" key="7">
    <source>
        <dbReference type="ARBA" id="ARBA00022800"/>
    </source>
</evidence>
<dbReference type="Proteomes" id="UP000620075">
    <property type="component" value="Unassembled WGS sequence"/>
</dbReference>
<evidence type="ECO:0000256" key="6">
    <source>
        <dbReference type="ARBA" id="ARBA00022741"/>
    </source>
</evidence>
<evidence type="ECO:0000256" key="4">
    <source>
        <dbReference type="ARBA" id="ARBA00022695"/>
    </source>
</evidence>